<feature type="domain" description="SF4 helicase" evidence="1">
    <location>
        <begin position="62"/>
        <end position="221"/>
    </location>
</feature>
<keyword evidence="3" id="KW-1185">Reference proteome</keyword>
<protein>
    <submittedName>
        <fullName evidence="2">DnaB-like helicase C terminal domain-containing protein</fullName>
    </submittedName>
</protein>
<keyword evidence="2" id="KW-0547">Nucleotide-binding</keyword>
<dbReference type="PANTHER" id="PTHR30153:SF2">
    <property type="entry name" value="REPLICATIVE DNA HELICASE"/>
    <property type="match status" value="1"/>
</dbReference>
<dbReference type="GO" id="GO:0003678">
    <property type="term" value="F:DNA helicase activity"/>
    <property type="evidence" value="ECO:0007669"/>
    <property type="project" value="InterPro"/>
</dbReference>
<keyword evidence="2" id="KW-0067">ATP-binding</keyword>
<dbReference type="EMBL" id="FQZT01000005">
    <property type="protein sequence ID" value="SHJ24024.1"/>
    <property type="molecule type" value="Genomic_DNA"/>
</dbReference>
<dbReference type="Proteomes" id="UP000184171">
    <property type="component" value="Unassembled WGS sequence"/>
</dbReference>
<dbReference type="Gene3D" id="3.40.50.300">
    <property type="entry name" value="P-loop containing nucleotide triphosphate hydrolases"/>
    <property type="match status" value="1"/>
</dbReference>
<reference evidence="2 3" key="1">
    <citation type="submission" date="2016-11" db="EMBL/GenBank/DDBJ databases">
        <authorList>
            <person name="Jaros S."/>
            <person name="Januszkiewicz K."/>
            <person name="Wedrychowicz H."/>
        </authorList>
    </citation>
    <scope>NUCLEOTIDE SEQUENCE [LARGE SCALE GENOMIC DNA]</scope>
    <source>
        <strain evidence="2 3">DSM 5091</strain>
    </source>
</reference>
<dbReference type="GO" id="GO:0006260">
    <property type="term" value="P:DNA replication"/>
    <property type="evidence" value="ECO:0007669"/>
    <property type="project" value="InterPro"/>
</dbReference>
<evidence type="ECO:0000313" key="2">
    <source>
        <dbReference type="EMBL" id="SHJ24024.1"/>
    </source>
</evidence>
<organism evidence="2 3">
    <name type="scientific">Malonomonas rubra DSM 5091</name>
    <dbReference type="NCBI Taxonomy" id="1122189"/>
    <lineage>
        <taxon>Bacteria</taxon>
        <taxon>Pseudomonadati</taxon>
        <taxon>Thermodesulfobacteriota</taxon>
        <taxon>Desulfuromonadia</taxon>
        <taxon>Desulfuromonadales</taxon>
        <taxon>Geopsychrobacteraceae</taxon>
        <taxon>Malonomonas</taxon>
    </lineage>
</organism>
<keyword evidence="2" id="KW-0347">Helicase</keyword>
<proteinExistence type="predicted"/>
<dbReference type="Pfam" id="PF03796">
    <property type="entry name" value="DnaB_C"/>
    <property type="match status" value="1"/>
</dbReference>
<dbReference type="STRING" id="1122189.SAMN02745165_01906"/>
<dbReference type="GO" id="GO:0005524">
    <property type="term" value="F:ATP binding"/>
    <property type="evidence" value="ECO:0007669"/>
    <property type="project" value="InterPro"/>
</dbReference>
<dbReference type="RefSeq" id="WP_161947638.1">
    <property type="nucleotide sequence ID" value="NZ_FQZT01000005.1"/>
</dbReference>
<keyword evidence="2" id="KW-0378">Hydrolase</keyword>
<dbReference type="GO" id="GO:0005829">
    <property type="term" value="C:cytosol"/>
    <property type="evidence" value="ECO:0007669"/>
    <property type="project" value="TreeGrafter"/>
</dbReference>
<name>A0A1M6HPH1_MALRU</name>
<dbReference type="InterPro" id="IPR027417">
    <property type="entry name" value="P-loop_NTPase"/>
</dbReference>
<evidence type="ECO:0000259" key="1">
    <source>
        <dbReference type="Pfam" id="PF03796"/>
    </source>
</evidence>
<dbReference type="SUPFAM" id="SSF52540">
    <property type="entry name" value="P-loop containing nucleoside triphosphate hydrolases"/>
    <property type="match status" value="1"/>
</dbReference>
<dbReference type="AlphaFoldDB" id="A0A1M6HPH1"/>
<evidence type="ECO:0000313" key="3">
    <source>
        <dbReference type="Proteomes" id="UP000184171"/>
    </source>
</evidence>
<dbReference type="PANTHER" id="PTHR30153">
    <property type="entry name" value="REPLICATIVE DNA HELICASE DNAB"/>
    <property type="match status" value="1"/>
</dbReference>
<sequence>MNAFTSKQIKMIISAQDNTKGVFSDVGRGMDRLSKASKQLRAAIAGIVSGLVVRELTQLVKANLGAGDVLAKTADKVGIAAESLQEMRYAAELTGVQTSTLDMAMQRLSRRVGEAARGKYGNVGVVGIDYLGLMSAKDARTEYERISYCAEQSKNMAKRLNMPVVILTQINRQSARDGKIEMHSAKGSGAVEASADYMLSLERNKQKEIIVGILKNRSGEANLQFVADLDVKILKFRGLEPYNEICHKNVSRGLERAGQKHRNWREMVSQ</sequence>
<accession>A0A1M6HPH1</accession>
<dbReference type="InterPro" id="IPR007694">
    <property type="entry name" value="DNA_helicase_DnaB-like_C"/>
</dbReference>
<gene>
    <name evidence="2" type="ORF">SAMN02745165_01906</name>
</gene>
<dbReference type="OrthoDB" id="6144932at2"/>